<proteinExistence type="predicted"/>
<comment type="caution">
    <text evidence="1">The sequence shown here is derived from an EMBL/GenBank/DDBJ whole genome shotgun (WGS) entry which is preliminary data.</text>
</comment>
<gene>
    <name evidence="1" type="ORF">EV665_11274</name>
</gene>
<sequence length="32" mass="3497">MAQTIPVTALGTFRTWAFRPHRIPDSPAEAGT</sequence>
<reference evidence="1 2" key="1">
    <citation type="submission" date="2019-03" db="EMBL/GenBank/DDBJ databases">
        <title>Genomic Encyclopedia of Type Strains, Phase IV (KMG-IV): sequencing the most valuable type-strain genomes for metagenomic binning, comparative biology and taxonomic classification.</title>
        <authorList>
            <person name="Goeker M."/>
        </authorList>
    </citation>
    <scope>NUCLEOTIDE SEQUENCE [LARGE SCALE GENOMIC DNA]</scope>
    <source>
        <strain evidence="1 2">DSM 18401</strain>
    </source>
</reference>
<evidence type="ECO:0000313" key="1">
    <source>
        <dbReference type="EMBL" id="TCN42339.1"/>
    </source>
</evidence>
<accession>A0A4R2CSR2</accession>
<dbReference type="Proteomes" id="UP000295351">
    <property type="component" value="Unassembled WGS sequence"/>
</dbReference>
<evidence type="ECO:0000313" key="2">
    <source>
        <dbReference type="Proteomes" id="UP000295351"/>
    </source>
</evidence>
<protein>
    <submittedName>
        <fullName evidence="1">Uncharacterized protein</fullName>
    </submittedName>
</protein>
<keyword evidence="2" id="KW-1185">Reference proteome</keyword>
<dbReference type="EMBL" id="SLVX01000012">
    <property type="protein sequence ID" value="TCN42339.1"/>
    <property type="molecule type" value="Genomic_DNA"/>
</dbReference>
<organism evidence="1 2">
    <name type="scientific">Shinella granuli</name>
    <dbReference type="NCBI Taxonomy" id="323621"/>
    <lineage>
        <taxon>Bacteria</taxon>
        <taxon>Pseudomonadati</taxon>
        <taxon>Pseudomonadota</taxon>
        <taxon>Alphaproteobacteria</taxon>
        <taxon>Hyphomicrobiales</taxon>
        <taxon>Rhizobiaceae</taxon>
        <taxon>Shinella</taxon>
    </lineage>
</organism>
<name>A0A4R2CSR2_SHIGR</name>
<dbReference type="AlphaFoldDB" id="A0A4R2CSR2"/>